<proteinExistence type="predicted"/>
<dbReference type="AlphaFoldDB" id="A0A0E1NV86"/>
<dbReference type="EMBL" id="CP000308">
    <property type="protein sequence ID" value="ABG12838.1"/>
    <property type="molecule type" value="Genomic_DNA"/>
</dbReference>
<keyword evidence="1" id="KW-0472">Membrane</keyword>
<keyword evidence="1" id="KW-1133">Transmembrane helix</keyword>
<feature type="transmembrane region" description="Helical" evidence="1">
    <location>
        <begin position="12"/>
        <end position="35"/>
    </location>
</feature>
<dbReference type="RefSeq" id="WP_002217591.1">
    <property type="nucleotide sequence ID" value="NC_008150.1"/>
</dbReference>
<dbReference type="GeneID" id="57976997"/>
<gene>
    <name evidence="2" type="ordered locus">YPA_0870</name>
</gene>
<evidence type="ECO:0000313" key="2">
    <source>
        <dbReference type="EMBL" id="ABG12838.1"/>
    </source>
</evidence>
<protein>
    <submittedName>
        <fullName evidence="2">Uncharacterized protein</fullName>
    </submittedName>
</protein>
<dbReference type="KEGG" id="ypa:YPA_0870"/>
<dbReference type="PATRIC" id="fig|360102.15.peg.3924"/>
<organism evidence="2 3">
    <name type="scientific">Yersinia pestis bv. Antiqua (strain Antiqua)</name>
    <dbReference type="NCBI Taxonomy" id="360102"/>
    <lineage>
        <taxon>Bacteria</taxon>
        <taxon>Pseudomonadati</taxon>
        <taxon>Pseudomonadota</taxon>
        <taxon>Gammaproteobacteria</taxon>
        <taxon>Enterobacterales</taxon>
        <taxon>Yersiniaceae</taxon>
        <taxon>Yersinia</taxon>
    </lineage>
</organism>
<name>A0A0E1NV86_YERPA</name>
<sequence precursor="true">MKKKTRSNIFKLSLLSIPPLIVLSFILYIFMLLAFPDTLRKIEGWYKDTFLTKYITLTQDEAAKQLNNYAIVTIDTSLSENIKKSNNIKFVELWYMNHKGGDSINSFRYIEMVIKPISNPNENTQVYLPDMGEYNLHRATIKFEGNSPDDYGHSVTINFDRHEAGRSYNQFVDRYLKEGSLVKSGETIVACEKNDVDLCDANIRLTVTFDEKYSDSNFFGNPRPLSSSGKA</sequence>
<dbReference type="HOGENOM" id="CLU_1199421_0_0_6"/>
<dbReference type="Proteomes" id="UP000001971">
    <property type="component" value="Chromosome"/>
</dbReference>
<evidence type="ECO:0000313" key="3">
    <source>
        <dbReference type="Proteomes" id="UP000001971"/>
    </source>
</evidence>
<evidence type="ECO:0000256" key="1">
    <source>
        <dbReference type="SAM" id="Phobius"/>
    </source>
</evidence>
<reference evidence="2 3" key="1">
    <citation type="journal article" date="2006" name="J. Bacteriol.">
        <title>Complete genome sequence of Yersinia pestis strains Antiqua and Nepal516: evidence of gene reduction in an emerging pathogen.</title>
        <authorList>
            <person name="Chain P.S."/>
            <person name="Hu P."/>
            <person name="Malfatti S.A."/>
            <person name="Radnedge L."/>
            <person name="Larimer F."/>
            <person name="Vergez L.M."/>
            <person name="Worsham P."/>
            <person name="Chu M.C."/>
            <person name="Andersen G.L."/>
        </authorList>
    </citation>
    <scope>NUCLEOTIDE SEQUENCE [LARGE SCALE GENOMIC DNA]</scope>
    <source>
        <strain evidence="2 3">Antiqua</strain>
    </source>
</reference>
<keyword evidence="1" id="KW-0812">Transmembrane</keyword>
<accession>A0A0E1NV86</accession>